<dbReference type="InterPro" id="IPR008927">
    <property type="entry name" value="6-PGluconate_DH-like_C_sf"/>
</dbReference>
<keyword evidence="3 4" id="KW-0560">Oxidoreductase</keyword>
<dbReference type="SUPFAM" id="SSF51735">
    <property type="entry name" value="NAD(P)-binding Rossmann-fold domains"/>
    <property type="match status" value="1"/>
</dbReference>
<organism evidence="8 9">
    <name type="scientific">Pseudomonas alloputida</name>
    <dbReference type="NCBI Taxonomy" id="1940621"/>
    <lineage>
        <taxon>Bacteria</taxon>
        <taxon>Pseudomonadati</taxon>
        <taxon>Pseudomonadota</taxon>
        <taxon>Gammaproteobacteria</taxon>
        <taxon>Pseudomonadales</taxon>
        <taxon>Pseudomonadaceae</taxon>
        <taxon>Pseudomonas</taxon>
    </lineage>
</organism>
<feature type="domain" description="Pyrroline-5-carboxylate reductase dimerisation" evidence="7">
    <location>
        <begin position="158"/>
        <end position="262"/>
    </location>
</feature>
<dbReference type="EMBL" id="JAJSRF020000001">
    <property type="protein sequence ID" value="MDM3954622.1"/>
    <property type="molecule type" value="Genomic_DNA"/>
</dbReference>
<dbReference type="InterPro" id="IPR000304">
    <property type="entry name" value="Pyrroline-COOH_reductase"/>
</dbReference>
<feature type="domain" description="Pyrroline-5-carboxylate reductase catalytic N-terminal" evidence="6">
    <location>
        <begin position="4"/>
        <end position="95"/>
    </location>
</feature>
<reference evidence="8" key="1">
    <citation type="submission" date="2023-06" db="EMBL/GenBank/DDBJ databases">
        <title>MBL-encoding genomic islands in Pseudomonas spp. in Poland.</title>
        <authorList>
            <person name="Urbanowicz P."/>
            <person name="Izdebski R."/>
            <person name="Biedrzycka M."/>
            <person name="Gniadkowski M."/>
        </authorList>
    </citation>
    <scope>NUCLEOTIDE SEQUENCE</scope>
    <source>
        <strain evidence="8">NMI5768_13</strain>
    </source>
</reference>
<dbReference type="Pfam" id="PF14748">
    <property type="entry name" value="P5CR_dimer"/>
    <property type="match status" value="1"/>
</dbReference>
<evidence type="ECO:0000313" key="9">
    <source>
        <dbReference type="Proteomes" id="UP001165439"/>
    </source>
</evidence>
<name>A0AAW7HWA2_9PSED</name>
<dbReference type="AlphaFoldDB" id="A0AAW7HWA2"/>
<evidence type="ECO:0000256" key="5">
    <source>
        <dbReference type="PIRSR" id="PIRSR000193-1"/>
    </source>
</evidence>
<dbReference type="PIRSF" id="PIRSF000193">
    <property type="entry name" value="Pyrrol-5-carb_rd"/>
    <property type="match status" value="1"/>
</dbReference>
<dbReference type="RefSeq" id="WP_010954608.1">
    <property type="nucleotide sequence ID" value="NZ_CP128540.1"/>
</dbReference>
<comment type="pathway">
    <text evidence="4">Amino-acid biosynthesis; L-proline biosynthesis; L-proline from L-glutamate 5-semialdehyde: step 1/1.</text>
</comment>
<dbReference type="Pfam" id="PF03807">
    <property type="entry name" value="F420_oxidored"/>
    <property type="match status" value="1"/>
</dbReference>
<dbReference type="GeneID" id="83679547"/>
<evidence type="ECO:0000259" key="7">
    <source>
        <dbReference type="Pfam" id="PF14748"/>
    </source>
</evidence>
<dbReference type="Gene3D" id="1.10.3730.10">
    <property type="entry name" value="ProC C-terminal domain-like"/>
    <property type="match status" value="1"/>
</dbReference>
<evidence type="ECO:0000259" key="6">
    <source>
        <dbReference type="Pfam" id="PF03807"/>
    </source>
</evidence>
<dbReference type="HAMAP" id="MF_01925">
    <property type="entry name" value="P5C_reductase"/>
    <property type="match status" value="1"/>
</dbReference>
<evidence type="ECO:0000256" key="1">
    <source>
        <dbReference type="ARBA" id="ARBA00005525"/>
    </source>
</evidence>
<dbReference type="Gene3D" id="3.40.50.720">
    <property type="entry name" value="NAD(P)-binding Rossmann-like Domain"/>
    <property type="match status" value="1"/>
</dbReference>
<evidence type="ECO:0000256" key="4">
    <source>
        <dbReference type="HAMAP-Rule" id="MF_01925"/>
    </source>
</evidence>
<dbReference type="InterPro" id="IPR029036">
    <property type="entry name" value="P5CR_dimer"/>
</dbReference>
<dbReference type="Proteomes" id="UP001165439">
    <property type="component" value="Unassembled WGS sequence"/>
</dbReference>
<evidence type="ECO:0000256" key="3">
    <source>
        <dbReference type="ARBA" id="ARBA00023002"/>
    </source>
</evidence>
<comment type="catalytic activity">
    <reaction evidence="4">
        <text>L-proline + NADP(+) = (S)-1-pyrroline-5-carboxylate + NADPH + 2 H(+)</text>
        <dbReference type="Rhea" id="RHEA:14109"/>
        <dbReference type="ChEBI" id="CHEBI:15378"/>
        <dbReference type="ChEBI" id="CHEBI:17388"/>
        <dbReference type="ChEBI" id="CHEBI:57783"/>
        <dbReference type="ChEBI" id="CHEBI:58349"/>
        <dbReference type="ChEBI" id="CHEBI:60039"/>
        <dbReference type="EC" id="1.5.1.2"/>
    </reaction>
</comment>
<dbReference type="SUPFAM" id="SSF48179">
    <property type="entry name" value="6-phosphogluconate dehydrogenase C-terminal domain-like"/>
    <property type="match status" value="1"/>
</dbReference>
<comment type="catalytic activity">
    <reaction evidence="4">
        <text>L-proline + NAD(+) = (S)-1-pyrroline-5-carboxylate + NADH + 2 H(+)</text>
        <dbReference type="Rhea" id="RHEA:14105"/>
        <dbReference type="ChEBI" id="CHEBI:15378"/>
        <dbReference type="ChEBI" id="CHEBI:17388"/>
        <dbReference type="ChEBI" id="CHEBI:57540"/>
        <dbReference type="ChEBI" id="CHEBI:57945"/>
        <dbReference type="ChEBI" id="CHEBI:60039"/>
        <dbReference type="EC" id="1.5.1.2"/>
    </reaction>
</comment>
<dbReference type="GO" id="GO:0004735">
    <property type="term" value="F:pyrroline-5-carboxylate reductase activity"/>
    <property type="evidence" value="ECO:0007669"/>
    <property type="project" value="UniProtKB-UniRule"/>
</dbReference>
<feature type="binding site" evidence="5">
    <location>
        <begin position="66"/>
        <end position="69"/>
    </location>
    <ligand>
        <name>NADP(+)</name>
        <dbReference type="ChEBI" id="CHEBI:58349"/>
    </ligand>
</feature>
<gene>
    <name evidence="4" type="primary">proC</name>
    <name evidence="8" type="ORF">LU674_020155</name>
</gene>
<comment type="similarity">
    <text evidence="1 4">Belongs to the pyrroline-5-carboxylate reductase family.</text>
</comment>
<proteinExistence type="inferred from homology"/>
<dbReference type="PANTHER" id="PTHR11645:SF0">
    <property type="entry name" value="PYRROLINE-5-CARBOXYLATE REDUCTASE 3"/>
    <property type="match status" value="1"/>
</dbReference>
<keyword evidence="4" id="KW-0641">Proline biosynthesis</keyword>
<dbReference type="PANTHER" id="PTHR11645">
    <property type="entry name" value="PYRROLINE-5-CARBOXYLATE REDUCTASE"/>
    <property type="match status" value="1"/>
</dbReference>
<comment type="subcellular location">
    <subcellularLocation>
        <location evidence="4">Cytoplasm</location>
    </subcellularLocation>
</comment>
<dbReference type="InterPro" id="IPR028939">
    <property type="entry name" value="P5C_Rdtase_cat_N"/>
</dbReference>
<sequence length="264" mass="27715">MKTIYMVGAGHMGGAILLGLKAYFKSATDLRVIEIDTQRSNDWRAKGFETSSRIQTLQPQDCVVLAVPPQQFENMLAANPVLCRHRGPVVSVMAGITHATLVRLLGHDAVVRAIPNTPSEVAQGVTMYYAPSDADAALIDSARQIFDVIGLSLRVNDERQIDTGTALAGGGPALVAHFADALQDYGLHMGLDSEQAAVVALQLLSGTAALIQASGKPASQICQEVQTAGGTTERAIRALDAAGFKGLVNAALDAAARRSAELGQ</sequence>
<keyword evidence="4" id="KW-0963">Cytoplasm</keyword>
<evidence type="ECO:0000256" key="2">
    <source>
        <dbReference type="ARBA" id="ARBA00022857"/>
    </source>
</evidence>
<accession>A0AAW7HWA2</accession>
<dbReference type="InterPro" id="IPR036291">
    <property type="entry name" value="NAD(P)-bd_dom_sf"/>
</dbReference>
<comment type="function">
    <text evidence="4">Catalyzes the reduction of 1-pyrroline-5-carboxylate (PCA) to L-proline.</text>
</comment>
<protein>
    <recommendedName>
        <fullName evidence="4">Pyrroline-5-carboxylate reductase</fullName>
        <shortName evidence="4">P5C reductase</shortName>
        <shortName evidence="4">P5CR</shortName>
        <ecNumber evidence="4">1.5.1.2</ecNumber>
    </recommendedName>
    <alternativeName>
        <fullName evidence="4">PCA reductase</fullName>
    </alternativeName>
</protein>
<dbReference type="EC" id="1.5.1.2" evidence="4"/>
<keyword evidence="2 4" id="KW-0521">NADP</keyword>
<keyword evidence="4" id="KW-0028">Amino-acid biosynthesis</keyword>
<dbReference type="GO" id="GO:0055129">
    <property type="term" value="P:L-proline biosynthetic process"/>
    <property type="evidence" value="ECO:0007669"/>
    <property type="project" value="UniProtKB-UniRule"/>
</dbReference>
<comment type="caution">
    <text evidence="8">The sequence shown here is derived from an EMBL/GenBank/DDBJ whole genome shotgun (WGS) entry which is preliminary data.</text>
</comment>
<dbReference type="GO" id="GO:0005737">
    <property type="term" value="C:cytoplasm"/>
    <property type="evidence" value="ECO:0007669"/>
    <property type="project" value="UniProtKB-SubCell"/>
</dbReference>
<evidence type="ECO:0000313" key="8">
    <source>
        <dbReference type="EMBL" id="MDM3954622.1"/>
    </source>
</evidence>